<dbReference type="EMBL" id="DWUS01000052">
    <property type="protein sequence ID" value="HJD50626.1"/>
    <property type="molecule type" value="Genomic_DNA"/>
</dbReference>
<dbReference type="Gene3D" id="1.10.10.60">
    <property type="entry name" value="Homeodomain-like"/>
    <property type="match status" value="1"/>
</dbReference>
<accession>A0A9D2UDY5</accession>
<keyword evidence="3" id="KW-0804">Transcription</keyword>
<dbReference type="GO" id="GO:0003677">
    <property type="term" value="F:DNA binding"/>
    <property type="evidence" value="ECO:0007669"/>
    <property type="project" value="UniProtKB-UniRule"/>
</dbReference>
<dbReference type="Proteomes" id="UP000823908">
    <property type="component" value="Unassembled WGS sequence"/>
</dbReference>
<dbReference type="PANTHER" id="PTHR47506:SF1">
    <property type="entry name" value="HTH-TYPE TRANSCRIPTIONAL REGULATOR YJDC"/>
    <property type="match status" value="1"/>
</dbReference>
<dbReference type="InterPro" id="IPR009057">
    <property type="entry name" value="Homeodomain-like_sf"/>
</dbReference>
<evidence type="ECO:0000256" key="2">
    <source>
        <dbReference type="ARBA" id="ARBA00023125"/>
    </source>
</evidence>
<feature type="domain" description="HTH tetR-type" evidence="6">
    <location>
        <begin position="6"/>
        <end position="66"/>
    </location>
</feature>
<dbReference type="AlphaFoldDB" id="A0A9D2UDY5"/>
<dbReference type="SUPFAM" id="SSF46689">
    <property type="entry name" value="Homeodomain-like"/>
    <property type="match status" value="1"/>
</dbReference>
<comment type="caution">
    <text evidence="7">The sequence shown here is derived from an EMBL/GenBank/DDBJ whole genome shotgun (WGS) entry which is preliminary data.</text>
</comment>
<keyword evidence="2 4" id="KW-0238">DNA-binding</keyword>
<keyword evidence="1" id="KW-0805">Transcription regulation</keyword>
<evidence type="ECO:0000256" key="4">
    <source>
        <dbReference type="PROSITE-ProRule" id="PRU00335"/>
    </source>
</evidence>
<dbReference type="InterPro" id="IPR036271">
    <property type="entry name" value="Tet_transcr_reg_TetR-rel_C_sf"/>
</dbReference>
<evidence type="ECO:0000256" key="3">
    <source>
        <dbReference type="ARBA" id="ARBA00023163"/>
    </source>
</evidence>
<dbReference type="PANTHER" id="PTHR47506">
    <property type="entry name" value="TRANSCRIPTIONAL REGULATORY PROTEIN"/>
    <property type="match status" value="1"/>
</dbReference>
<evidence type="ECO:0000313" key="8">
    <source>
        <dbReference type="Proteomes" id="UP000823908"/>
    </source>
</evidence>
<sequence>MGRTATFDRADAVRAARGVFWDRGYEATSIPDLEHATGLKRSSLYHAFESKKGLFDEVVENYLAESVRPLLARITSEEAKPDALNDYFATLASSISSTDRHPGCLLIAAANAPVGTDPVVSAAISGYYDELFVAFRAGLGRARPHLTETETGSQARTLVALTISALALARTNKTLALANLQAAQALLAATALPASSVRHIAERAVAGCTLSDITHARHDRTPQKSPAPRRLTLGPKPPQTGKMRPGSN</sequence>
<evidence type="ECO:0000259" key="6">
    <source>
        <dbReference type="PROSITE" id="PS50977"/>
    </source>
</evidence>
<dbReference type="SUPFAM" id="SSF48498">
    <property type="entry name" value="Tetracyclin repressor-like, C-terminal domain"/>
    <property type="match status" value="1"/>
</dbReference>
<reference evidence="7" key="2">
    <citation type="submission" date="2021-04" db="EMBL/GenBank/DDBJ databases">
        <authorList>
            <person name="Gilroy R."/>
        </authorList>
    </citation>
    <scope>NUCLEOTIDE SEQUENCE</scope>
    <source>
        <strain evidence="7">ChiHjej10B9-4811</strain>
    </source>
</reference>
<reference evidence="7" key="1">
    <citation type="journal article" date="2021" name="PeerJ">
        <title>Extensive microbial diversity within the chicken gut microbiome revealed by metagenomics and culture.</title>
        <authorList>
            <person name="Gilroy R."/>
            <person name="Ravi A."/>
            <person name="Getino M."/>
            <person name="Pursley I."/>
            <person name="Horton D.L."/>
            <person name="Alikhan N.F."/>
            <person name="Baker D."/>
            <person name="Gharbi K."/>
            <person name="Hall N."/>
            <person name="Watson M."/>
            <person name="Adriaenssens E.M."/>
            <person name="Foster-Nyarko E."/>
            <person name="Jarju S."/>
            <person name="Secka A."/>
            <person name="Antonio M."/>
            <person name="Oren A."/>
            <person name="Chaudhuri R.R."/>
            <person name="La Ragione R."/>
            <person name="Hildebrand F."/>
            <person name="Pallen M.J."/>
        </authorList>
    </citation>
    <scope>NUCLEOTIDE SEQUENCE</scope>
    <source>
        <strain evidence="7">ChiHjej10B9-4811</strain>
    </source>
</reference>
<gene>
    <name evidence="7" type="ORF">H9908_01960</name>
</gene>
<name>A0A9D2UDY5_9MICC</name>
<dbReference type="Pfam" id="PF00440">
    <property type="entry name" value="TetR_N"/>
    <property type="match status" value="1"/>
</dbReference>
<dbReference type="InterPro" id="IPR001647">
    <property type="entry name" value="HTH_TetR"/>
</dbReference>
<feature type="DNA-binding region" description="H-T-H motif" evidence="4">
    <location>
        <begin position="29"/>
        <end position="48"/>
    </location>
</feature>
<evidence type="ECO:0000256" key="5">
    <source>
        <dbReference type="SAM" id="MobiDB-lite"/>
    </source>
</evidence>
<organism evidence="7 8">
    <name type="scientific">Candidatus Rothia avistercoris</name>
    <dbReference type="NCBI Taxonomy" id="2840479"/>
    <lineage>
        <taxon>Bacteria</taxon>
        <taxon>Bacillati</taxon>
        <taxon>Actinomycetota</taxon>
        <taxon>Actinomycetes</taxon>
        <taxon>Micrococcales</taxon>
        <taxon>Micrococcaceae</taxon>
        <taxon>Rothia</taxon>
    </lineage>
</organism>
<dbReference type="PROSITE" id="PS50977">
    <property type="entry name" value="HTH_TETR_2"/>
    <property type="match status" value="1"/>
</dbReference>
<evidence type="ECO:0000313" key="7">
    <source>
        <dbReference type="EMBL" id="HJD50626.1"/>
    </source>
</evidence>
<protein>
    <submittedName>
        <fullName evidence="7">TetR/AcrR family transcriptional regulator</fullName>
    </submittedName>
</protein>
<dbReference type="Gene3D" id="1.10.357.10">
    <property type="entry name" value="Tetracycline Repressor, domain 2"/>
    <property type="match status" value="1"/>
</dbReference>
<feature type="region of interest" description="Disordered" evidence="5">
    <location>
        <begin position="213"/>
        <end position="248"/>
    </location>
</feature>
<evidence type="ECO:0000256" key="1">
    <source>
        <dbReference type="ARBA" id="ARBA00023015"/>
    </source>
</evidence>
<proteinExistence type="predicted"/>